<organism evidence="1">
    <name type="scientific">Clastoptera arizonana</name>
    <name type="common">Arizona spittle bug</name>
    <dbReference type="NCBI Taxonomy" id="38151"/>
    <lineage>
        <taxon>Eukaryota</taxon>
        <taxon>Metazoa</taxon>
        <taxon>Ecdysozoa</taxon>
        <taxon>Arthropoda</taxon>
        <taxon>Hexapoda</taxon>
        <taxon>Insecta</taxon>
        <taxon>Pterygota</taxon>
        <taxon>Neoptera</taxon>
        <taxon>Paraneoptera</taxon>
        <taxon>Hemiptera</taxon>
        <taxon>Auchenorrhyncha</taxon>
        <taxon>Cercopoidea</taxon>
        <taxon>Clastopteridae</taxon>
        <taxon>Clastoptera</taxon>
    </lineage>
</organism>
<dbReference type="AlphaFoldDB" id="A0A1B6DWX9"/>
<dbReference type="InterPro" id="IPR028019">
    <property type="entry name" value="DUF4508"/>
</dbReference>
<gene>
    <name evidence="1" type="ORF">g.4618</name>
</gene>
<accession>A0A1B6DWX9</accession>
<protein>
    <submittedName>
        <fullName evidence="1">Uncharacterized protein</fullName>
    </submittedName>
</protein>
<proteinExistence type="predicted"/>
<name>A0A1B6DWX9_9HEMI</name>
<dbReference type="Pfam" id="PF14969">
    <property type="entry name" value="DUF4508"/>
    <property type="match status" value="1"/>
</dbReference>
<dbReference type="PANTHER" id="PTHR16260:SF3">
    <property type="entry name" value="CHROMOSOME 14 OPEN READING FRAME 119-LIKE-RELATED"/>
    <property type="match status" value="1"/>
</dbReference>
<dbReference type="PANTHER" id="PTHR16260">
    <property type="entry name" value="SIMILAR TO 1700123O20RIK PROTEIN"/>
    <property type="match status" value="1"/>
</dbReference>
<sequence>MASSNGYVPSTQAQLGYIGQWFHEWSEMQRNDFLPILAQKFGTKGYVNGLLPGLEALNSFEDRPPSLFQCRIKLFREWSDNWSQVEKEQLLSRIKSMDPDFLQKYEKELMSDVKTSDIHSVLNDEREEVE</sequence>
<evidence type="ECO:0000313" key="1">
    <source>
        <dbReference type="EMBL" id="JAS30171.1"/>
    </source>
</evidence>
<reference evidence="1" key="1">
    <citation type="submission" date="2015-12" db="EMBL/GenBank/DDBJ databases">
        <title>De novo transcriptome assembly of four potential Pierce s Disease insect vectors from Arizona vineyards.</title>
        <authorList>
            <person name="Tassone E.E."/>
        </authorList>
    </citation>
    <scope>NUCLEOTIDE SEQUENCE</scope>
</reference>
<dbReference type="EMBL" id="GEDC01007127">
    <property type="protein sequence ID" value="JAS30171.1"/>
    <property type="molecule type" value="Transcribed_RNA"/>
</dbReference>